<accession>A0A4V1D3E4</accession>
<evidence type="ECO:0000313" key="4">
    <source>
        <dbReference type="Proteomes" id="UP000297149"/>
    </source>
</evidence>
<dbReference type="Proteomes" id="UP000297149">
    <property type="component" value="Chromosome"/>
</dbReference>
<reference evidence="4" key="1">
    <citation type="submission" date="2019-02" db="EMBL/GenBank/DDBJ databases">
        <title>Isolation and identification of novel species under the genus Muribaculum.</title>
        <authorList>
            <person name="Miyake S."/>
            <person name="Ding Y."/>
            <person name="Low A."/>
            <person name="Soh M."/>
            <person name="Seedorf H."/>
        </authorList>
    </citation>
    <scope>NUCLEOTIDE SEQUENCE [LARGE SCALE GENOMIC DNA]</scope>
    <source>
        <strain evidence="4">H5</strain>
    </source>
</reference>
<dbReference type="EMBL" id="CP039396">
    <property type="protein sequence ID" value="QCD42718.1"/>
    <property type="molecule type" value="Genomic_DNA"/>
</dbReference>
<evidence type="ECO:0000256" key="1">
    <source>
        <dbReference type="SAM" id="Coils"/>
    </source>
</evidence>
<organism evidence="3 4">
    <name type="scientific">Duncaniella dubosii</name>
    <dbReference type="NCBI Taxonomy" id="2518971"/>
    <lineage>
        <taxon>Bacteria</taxon>
        <taxon>Pseudomonadati</taxon>
        <taxon>Bacteroidota</taxon>
        <taxon>Bacteroidia</taxon>
        <taxon>Bacteroidales</taxon>
        <taxon>Muribaculaceae</taxon>
        <taxon>Duncaniella</taxon>
    </lineage>
</organism>
<dbReference type="RefSeq" id="WP_136415891.1">
    <property type="nucleotide sequence ID" value="NZ_CP039396.1"/>
</dbReference>
<evidence type="ECO:0000256" key="2">
    <source>
        <dbReference type="SAM" id="MobiDB-lite"/>
    </source>
</evidence>
<dbReference type="KEGG" id="ddb:E7747_10775"/>
<evidence type="ECO:0000313" key="3">
    <source>
        <dbReference type="EMBL" id="QCD42718.1"/>
    </source>
</evidence>
<proteinExistence type="predicted"/>
<name>A0A4V1D3E4_9BACT</name>
<sequence>MSEEKRKLSAFEAFQQTQLTFAEAEEKAKQEAGAPKVERFRMGEDGEYSIRVLPLAPSFDNEGNILPMDRKGYEYAVHQFFLGIKVPNKKGKKPKKLSIPVIRTTDKEVGKSVDLLDTYVKIAKEMYGDDEALMKLLTSSSYEGGIRWNYQHALMVLDVSSDKERAKGPQVWQCSHSQYKDLDAAKMRLWAELKADDGQDTCPISGFTDAYPVKVIRKTENNKTSYTIEIGRKTLDITEAEAEKLLELPRLPEQLYRYTRYQMEATLAFLQQYDEEHDMEVCKEPDFIEAVETLKGELPADDTSHFDLANASGKDSDKDEVTIDSLYNEYDSIVDQGLNEKSDEYQELREKIRMFIEAKDLDVRISRTKNNLQLLEEIDEALDAQAKQPKEQPKEDPTPAPAPARRRAPKPKAEEPEEDPEEGDDEGQDPDPDETEEAPAAPAPAPETGRRARRARPGSEAETASEPDPEPEAPEEKEDEAPASDSVPPRRLHKRRLR</sequence>
<feature type="coiled-coil region" evidence="1">
    <location>
        <begin position="338"/>
        <end position="378"/>
    </location>
</feature>
<dbReference type="AlphaFoldDB" id="A0A4V1D3E4"/>
<feature type="compositionally biased region" description="Acidic residues" evidence="2">
    <location>
        <begin position="463"/>
        <end position="482"/>
    </location>
</feature>
<feature type="compositionally biased region" description="Acidic residues" evidence="2">
    <location>
        <begin position="415"/>
        <end position="437"/>
    </location>
</feature>
<protein>
    <submittedName>
        <fullName evidence="3">Uncharacterized protein</fullName>
    </submittedName>
</protein>
<gene>
    <name evidence="3" type="ORF">E7747_10775</name>
</gene>
<feature type="region of interest" description="Disordered" evidence="2">
    <location>
        <begin position="385"/>
        <end position="498"/>
    </location>
</feature>
<feature type="compositionally biased region" description="Basic and acidic residues" evidence="2">
    <location>
        <begin position="388"/>
        <end position="397"/>
    </location>
</feature>
<keyword evidence="4" id="KW-1185">Reference proteome</keyword>
<keyword evidence="1" id="KW-0175">Coiled coil</keyword>